<comment type="caution">
    <text evidence="3">The sequence shown here is derived from an EMBL/GenBank/DDBJ whole genome shotgun (WGS) entry which is preliminary data.</text>
</comment>
<keyword evidence="1" id="KW-0106">Calcium</keyword>
<accession>A0AAD1XYG9</accession>
<dbReference type="SUPFAM" id="SSF47473">
    <property type="entry name" value="EF-hand"/>
    <property type="match status" value="1"/>
</dbReference>
<feature type="domain" description="EF-hand" evidence="2">
    <location>
        <begin position="66"/>
        <end position="101"/>
    </location>
</feature>
<dbReference type="InterPro" id="IPR002048">
    <property type="entry name" value="EF_hand_dom"/>
</dbReference>
<dbReference type="InterPro" id="IPR018247">
    <property type="entry name" value="EF_Hand_1_Ca_BS"/>
</dbReference>
<dbReference type="Proteomes" id="UP001295684">
    <property type="component" value="Unassembled WGS sequence"/>
</dbReference>
<dbReference type="GO" id="GO:0005509">
    <property type="term" value="F:calcium ion binding"/>
    <property type="evidence" value="ECO:0007669"/>
    <property type="project" value="InterPro"/>
</dbReference>
<gene>
    <name evidence="3" type="ORF">ECRASSUSDP1_LOCUS21791</name>
</gene>
<evidence type="ECO:0000313" key="3">
    <source>
        <dbReference type="EMBL" id="CAI2380357.1"/>
    </source>
</evidence>
<evidence type="ECO:0000313" key="4">
    <source>
        <dbReference type="Proteomes" id="UP001295684"/>
    </source>
</evidence>
<organism evidence="3 4">
    <name type="scientific">Euplotes crassus</name>
    <dbReference type="NCBI Taxonomy" id="5936"/>
    <lineage>
        <taxon>Eukaryota</taxon>
        <taxon>Sar</taxon>
        <taxon>Alveolata</taxon>
        <taxon>Ciliophora</taxon>
        <taxon>Intramacronucleata</taxon>
        <taxon>Spirotrichea</taxon>
        <taxon>Hypotrichia</taxon>
        <taxon>Euplotida</taxon>
        <taxon>Euplotidae</taxon>
        <taxon>Moneuplotes</taxon>
    </lineage>
</organism>
<name>A0AAD1XYG9_EUPCR</name>
<sequence>MSNEQEELESTLEALSVILGDEETFDHVCKEVFKTIDVDQSGSLDKAEIKSFIGNICQEMGMKNNPDEQVIKEVFAELDEDGSDDVSHDELKEFLRKLFEAQKEEVEKALKPQDKA</sequence>
<keyword evidence="4" id="KW-1185">Reference proteome</keyword>
<dbReference type="EMBL" id="CAMPGE010022309">
    <property type="protein sequence ID" value="CAI2380357.1"/>
    <property type="molecule type" value="Genomic_DNA"/>
</dbReference>
<proteinExistence type="predicted"/>
<dbReference type="PROSITE" id="PS00018">
    <property type="entry name" value="EF_HAND_1"/>
    <property type="match status" value="2"/>
</dbReference>
<dbReference type="Gene3D" id="1.10.238.10">
    <property type="entry name" value="EF-hand"/>
    <property type="match status" value="2"/>
</dbReference>
<dbReference type="Pfam" id="PF13499">
    <property type="entry name" value="EF-hand_7"/>
    <property type="match status" value="1"/>
</dbReference>
<dbReference type="InterPro" id="IPR011992">
    <property type="entry name" value="EF-hand-dom_pair"/>
</dbReference>
<reference evidence="3" key="1">
    <citation type="submission" date="2023-07" db="EMBL/GenBank/DDBJ databases">
        <authorList>
            <consortium name="AG Swart"/>
            <person name="Singh M."/>
            <person name="Singh A."/>
            <person name="Seah K."/>
            <person name="Emmerich C."/>
        </authorList>
    </citation>
    <scope>NUCLEOTIDE SEQUENCE</scope>
    <source>
        <strain evidence="3">DP1</strain>
    </source>
</reference>
<protein>
    <recommendedName>
        <fullName evidence="2">EF-hand domain-containing protein</fullName>
    </recommendedName>
</protein>
<dbReference type="AlphaFoldDB" id="A0AAD1XYG9"/>
<dbReference type="SMART" id="SM00054">
    <property type="entry name" value="EFh"/>
    <property type="match status" value="2"/>
</dbReference>
<feature type="domain" description="EF-hand" evidence="2">
    <location>
        <begin position="24"/>
        <end position="59"/>
    </location>
</feature>
<evidence type="ECO:0000256" key="1">
    <source>
        <dbReference type="ARBA" id="ARBA00022837"/>
    </source>
</evidence>
<evidence type="ECO:0000259" key="2">
    <source>
        <dbReference type="PROSITE" id="PS50222"/>
    </source>
</evidence>
<dbReference type="PROSITE" id="PS50222">
    <property type="entry name" value="EF_HAND_2"/>
    <property type="match status" value="2"/>
</dbReference>